<dbReference type="EMBL" id="CM001217">
    <property type="protein sequence ID" value="KEH39985.1"/>
    <property type="molecule type" value="Genomic_DNA"/>
</dbReference>
<dbReference type="AlphaFoldDB" id="A0A072VPC9"/>
<keyword evidence="4" id="KW-1185">Reference proteome</keyword>
<accession>A0A072VPC9</accession>
<reference evidence="3" key="3">
    <citation type="submission" date="2015-04" db="UniProtKB">
        <authorList>
            <consortium name="EnsemblPlants"/>
        </authorList>
    </citation>
    <scope>IDENTIFICATION</scope>
    <source>
        <strain evidence="3">cv. Jemalong A17</strain>
    </source>
</reference>
<feature type="transmembrane region" description="Helical" evidence="1">
    <location>
        <begin position="21"/>
        <end position="39"/>
    </location>
</feature>
<dbReference type="HOGENOM" id="CLU_2515999_0_0_1"/>
<organism evidence="2 4">
    <name type="scientific">Medicago truncatula</name>
    <name type="common">Barrel medic</name>
    <name type="synonym">Medicago tribuloides</name>
    <dbReference type="NCBI Taxonomy" id="3880"/>
    <lineage>
        <taxon>Eukaryota</taxon>
        <taxon>Viridiplantae</taxon>
        <taxon>Streptophyta</taxon>
        <taxon>Embryophyta</taxon>
        <taxon>Tracheophyta</taxon>
        <taxon>Spermatophyta</taxon>
        <taxon>Magnoliopsida</taxon>
        <taxon>eudicotyledons</taxon>
        <taxon>Gunneridae</taxon>
        <taxon>Pentapetalae</taxon>
        <taxon>rosids</taxon>
        <taxon>fabids</taxon>
        <taxon>Fabales</taxon>
        <taxon>Fabaceae</taxon>
        <taxon>Papilionoideae</taxon>
        <taxon>50 kb inversion clade</taxon>
        <taxon>NPAAA clade</taxon>
        <taxon>Hologalegina</taxon>
        <taxon>IRL clade</taxon>
        <taxon>Trifolieae</taxon>
        <taxon>Medicago</taxon>
    </lineage>
</organism>
<keyword evidence="1" id="KW-1133">Transmembrane helix</keyword>
<keyword evidence="1" id="KW-0472">Membrane</keyword>
<feature type="transmembrane region" description="Helical" evidence="1">
    <location>
        <begin position="59"/>
        <end position="81"/>
    </location>
</feature>
<keyword evidence="1 2" id="KW-0812">Transmembrane</keyword>
<proteinExistence type="predicted"/>
<gene>
    <name evidence="2" type="ordered locus">MTR_1g017330</name>
</gene>
<reference evidence="2 4" key="1">
    <citation type="journal article" date="2011" name="Nature">
        <title>The Medicago genome provides insight into the evolution of rhizobial symbioses.</title>
        <authorList>
            <person name="Young N.D."/>
            <person name="Debelle F."/>
            <person name="Oldroyd G.E."/>
            <person name="Geurts R."/>
            <person name="Cannon S.B."/>
            <person name="Udvardi M.K."/>
            <person name="Benedito V.A."/>
            <person name="Mayer K.F."/>
            <person name="Gouzy J."/>
            <person name="Schoof H."/>
            <person name="Van de Peer Y."/>
            <person name="Proost S."/>
            <person name="Cook D.R."/>
            <person name="Meyers B.C."/>
            <person name="Spannagl M."/>
            <person name="Cheung F."/>
            <person name="De Mita S."/>
            <person name="Krishnakumar V."/>
            <person name="Gundlach H."/>
            <person name="Zhou S."/>
            <person name="Mudge J."/>
            <person name="Bharti A.K."/>
            <person name="Murray J.D."/>
            <person name="Naoumkina M.A."/>
            <person name="Rosen B."/>
            <person name="Silverstein K.A."/>
            <person name="Tang H."/>
            <person name="Rombauts S."/>
            <person name="Zhao P.X."/>
            <person name="Zhou P."/>
            <person name="Barbe V."/>
            <person name="Bardou P."/>
            <person name="Bechner M."/>
            <person name="Bellec A."/>
            <person name="Berger A."/>
            <person name="Berges H."/>
            <person name="Bidwell S."/>
            <person name="Bisseling T."/>
            <person name="Choisne N."/>
            <person name="Couloux A."/>
            <person name="Denny R."/>
            <person name="Deshpande S."/>
            <person name="Dai X."/>
            <person name="Doyle J.J."/>
            <person name="Dudez A.M."/>
            <person name="Farmer A.D."/>
            <person name="Fouteau S."/>
            <person name="Franken C."/>
            <person name="Gibelin C."/>
            <person name="Gish J."/>
            <person name="Goldstein S."/>
            <person name="Gonzalez A.J."/>
            <person name="Green P.J."/>
            <person name="Hallab A."/>
            <person name="Hartog M."/>
            <person name="Hua A."/>
            <person name="Humphray S.J."/>
            <person name="Jeong D.H."/>
            <person name="Jing Y."/>
            <person name="Jocker A."/>
            <person name="Kenton S.M."/>
            <person name="Kim D.J."/>
            <person name="Klee K."/>
            <person name="Lai H."/>
            <person name="Lang C."/>
            <person name="Lin S."/>
            <person name="Macmil S.L."/>
            <person name="Magdelenat G."/>
            <person name="Matthews L."/>
            <person name="McCorrison J."/>
            <person name="Monaghan E.L."/>
            <person name="Mun J.H."/>
            <person name="Najar F.Z."/>
            <person name="Nicholson C."/>
            <person name="Noirot C."/>
            <person name="O'Bleness M."/>
            <person name="Paule C.R."/>
            <person name="Poulain J."/>
            <person name="Prion F."/>
            <person name="Qin B."/>
            <person name="Qu C."/>
            <person name="Retzel E.F."/>
            <person name="Riddle C."/>
            <person name="Sallet E."/>
            <person name="Samain S."/>
            <person name="Samson N."/>
            <person name="Sanders I."/>
            <person name="Saurat O."/>
            <person name="Scarpelli C."/>
            <person name="Schiex T."/>
            <person name="Segurens B."/>
            <person name="Severin A.J."/>
            <person name="Sherrier D.J."/>
            <person name="Shi R."/>
            <person name="Sims S."/>
            <person name="Singer S.R."/>
            <person name="Sinharoy S."/>
            <person name="Sterck L."/>
            <person name="Viollet A."/>
            <person name="Wang B.B."/>
            <person name="Wang K."/>
            <person name="Wang M."/>
            <person name="Wang X."/>
            <person name="Warfsmann J."/>
            <person name="Weissenbach J."/>
            <person name="White D.D."/>
            <person name="White J.D."/>
            <person name="Wiley G.B."/>
            <person name="Wincker P."/>
            <person name="Xing Y."/>
            <person name="Yang L."/>
            <person name="Yao Z."/>
            <person name="Ying F."/>
            <person name="Zhai J."/>
            <person name="Zhou L."/>
            <person name="Zuber A."/>
            <person name="Denarie J."/>
            <person name="Dixon R.A."/>
            <person name="May G.D."/>
            <person name="Schwartz D.C."/>
            <person name="Rogers J."/>
            <person name="Quetier F."/>
            <person name="Town C.D."/>
            <person name="Roe B.A."/>
        </authorList>
    </citation>
    <scope>NUCLEOTIDE SEQUENCE [LARGE SCALE GENOMIC DNA]</scope>
    <source>
        <strain evidence="2">A17</strain>
        <strain evidence="3 4">cv. Jemalong A17</strain>
    </source>
</reference>
<evidence type="ECO:0000313" key="2">
    <source>
        <dbReference type="EMBL" id="KEH39985.1"/>
    </source>
</evidence>
<protein>
    <submittedName>
        <fullName evidence="2">Transmembrane protein, putative</fullName>
    </submittedName>
</protein>
<reference evidence="2 4" key="2">
    <citation type="journal article" date="2014" name="BMC Genomics">
        <title>An improved genome release (version Mt4.0) for the model legume Medicago truncatula.</title>
        <authorList>
            <person name="Tang H."/>
            <person name="Krishnakumar V."/>
            <person name="Bidwell S."/>
            <person name="Rosen B."/>
            <person name="Chan A."/>
            <person name="Zhou S."/>
            <person name="Gentzbittel L."/>
            <person name="Childs K.L."/>
            <person name="Yandell M."/>
            <person name="Gundlach H."/>
            <person name="Mayer K.F."/>
            <person name="Schwartz D.C."/>
            <person name="Town C.D."/>
        </authorList>
    </citation>
    <scope>GENOME REANNOTATION</scope>
    <source>
        <strain evidence="2">A17</strain>
        <strain evidence="3 4">cv. Jemalong A17</strain>
    </source>
</reference>
<dbReference type="Proteomes" id="UP000002051">
    <property type="component" value="Unassembled WGS sequence"/>
</dbReference>
<dbReference type="EnsemblPlants" id="KEH39985">
    <property type="protein sequence ID" value="KEH39985"/>
    <property type="gene ID" value="MTR_1g017330"/>
</dbReference>
<evidence type="ECO:0000256" key="1">
    <source>
        <dbReference type="SAM" id="Phobius"/>
    </source>
</evidence>
<name>A0A072VPC9_MEDTR</name>
<evidence type="ECO:0000313" key="3">
    <source>
        <dbReference type="EnsemblPlants" id="KEH39985"/>
    </source>
</evidence>
<sequence>MTIFGLCFLYSPVPISAMPPVVAFTLVFMYYMLPMVYSWTTRVVPVIARQIKDSCTWTLGGALIFGYFYIALMLTAIHFLVKFKH</sequence>
<evidence type="ECO:0000313" key="4">
    <source>
        <dbReference type="Proteomes" id="UP000002051"/>
    </source>
</evidence>